<dbReference type="RefSeq" id="WP_123420256.1">
    <property type="nucleotide sequence ID" value="NZ_RJUL01000001.1"/>
</dbReference>
<evidence type="ECO:0000259" key="1">
    <source>
        <dbReference type="Pfam" id="PF21130"/>
    </source>
</evidence>
<evidence type="ECO:0000313" key="2">
    <source>
        <dbReference type="EMBL" id="ROQ30331.1"/>
    </source>
</evidence>
<dbReference type="AlphaFoldDB" id="A0A3N1PT96"/>
<dbReference type="NCBIfam" id="NF007110">
    <property type="entry name" value="PRK09559.1"/>
    <property type="match status" value="1"/>
</dbReference>
<dbReference type="PANTHER" id="PTHR22602:SF0">
    <property type="entry name" value="TRANSFERASE CAF17, MITOCHONDRIAL-RELATED"/>
    <property type="match status" value="1"/>
</dbReference>
<dbReference type="STRING" id="584787.GCA_001247655_02160"/>
<dbReference type="NCBIfam" id="TIGR03317">
    <property type="entry name" value="ygfZ_signature"/>
    <property type="match status" value="1"/>
</dbReference>
<dbReference type="InterPro" id="IPR029043">
    <property type="entry name" value="GcvT/YgfZ_C"/>
</dbReference>
<dbReference type="InterPro" id="IPR048451">
    <property type="entry name" value="YgfZ_barrel"/>
</dbReference>
<dbReference type="PANTHER" id="PTHR22602">
    <property type="entry name" value="TRANSFERASE CAF17, MITOCHONDRIAL-RELATED"/>
    <property type="match status" value="1"/>
</dbReference>
<dbReference type="SUPFAM" id="SSF101790">
    <property type="entry name" value="Aminomethyltransferase beta-barrel domain"/>
    <property type="match status" value="1"/>
</dbReference>
<comment type="caution">
    <text evidence="2">The sequence shown here is derived from an EMBL/GenBank/DDBJ whole genome shotgun (WGS) entry which is preliminary data.</text>
</comment>
<dbReference type="InterPro" id="IPR045179">
    <property type="entry name" value="YgfZ/GcvT"/>
</dbReference>
<dbReference type="Gene3D" id="2.40.30.160">
    <property type="match status" value="1"/>
</dbReference>
<feature type="domain" description="tRNA-modifying protein YgfZ-like beta-barrel" evidence="1">
    <location>
        <begin position="245"/>
        <end position="311"/>
    </location>
</feature>
<dbReference type="Gene3D" id="3.30.70.1400">
    <property type="entry name" value="Aminomethyltransferase beta-barrel domains"/>
    <property type="match status" value="1"/>
</dbReference>
<gene>
    <name evidence="2" type="ORF">EDC28_10117</name>
</gene>
<accession>A0A3N1PT96</accession>
<dbReference type="Pfam" id="PF21130">
    <property type="entry name" value="YgfZ_barrel"/>
    <property type="match status" value="1"/>
</dbReference>
<proteinExistence type="predicted"/>
<sequence length="326" mass="34611">MSSWQSILGTLPQSPLPLNLPTLALMPLTELGLVRLAGVEAQKFLQGQVTTDLTVLPKNQASLAAQCDPKGKMLGLFTLLWQQDDILLIQARDAIASQLPGMAKFAVFNKVTLSDASDELLMLGVSGSSASDALQAAGLPLPAAPLEVSPLEGGFVLNKGASRYLVALPVEAMKALVSKLPDAWFEPSAWQGLEVLAGQPWLPAAIQGEYIPQQLNLDNLGGISFEKGCYIGQEVVARMHFRGGNKRALWQLAGSADQAPKAGDELELKLGESYRRGGVVVAAYRFAEGELRVLAVASNDLEPDSAFRLKDAPGSALALVAQSTKL</sequence>
<reference evidence="2 3" key="1">
    <citation type="submission" date="2018-11" db="EMBL/GenBank/DDBJ databases">
        <title>Genomic Encyclopedia of Type Strains, Phase IV (KMG-IV): sequencing the most valuable type-strain genomes for metagenomic binning, comparative biology and taxonomic classification.</title>
        <authorList>
            <person name="Goeker M."/>
        </authorList>
    </citation>
    <scope>NUCLEOTIDE SEQUENCE [LARGE SCALE GENOMIC DNA]</scope>
    <source>
        <strain evidence="2 3">DSM 21945</strain>
    </source>
</reference>
<keyword evidence="3" id="KW-1185">Reference proteome</keyword>
<protein>
    <recommendedName>
        <fullName evidence="1">tRNA-modifying protein YgfZ-like beta-barrel domain-containing protein</fullName>
    </recommendedName>
</protein>
<name>A0A3N1PT96_9GAMM</name>
<dbReference type="Proteomes" id="UP000268033">
    <property type="component" value="Unassembled WGS sequence"/>
</dbReference>
<dbReference type="Gene3D" id="3.30.70.1630">
    <property type="match status" value="1"/>
</dbReference>
<organism evidence="2 3">
    <name type="scientific">Gallaecimonas pentaromativorans</name>
    <dbReference type="NCBI Taxonomy" id="584787"/>
    <lineage>
        <taxon>Bacteria</taxon>
        <taxon>Pseudomonadati</taxon>
        <taxon>Pseudomonadota</taxon>
        <taxon>Gammaproteobacteria</taxon>
        <taxon>Enterobacterales</taxon>
        <taxon>Gallaecimonadaceae</taxon>
        <taxon>Gallaecimonas</taxon>
    </lineage>
</organism>
<dbReference type="InterPro" id="IPR017703">
    <property type="entry name" value="YgfZ/GCV_T_CS"/>
</dbReference>
<dbReference type="SUPFAM" id="SSF103025">
    <property type="entry name" value="Folate-binding domain"/>
    <property type="match status" value="1"/>
</dbReference>
<evidence type="ECO:0000313" key="3">
    <source>
        <dbReference type="Proteomes" id="UP000268033"/>
    </source>
</evidence>
<dbReference type="GO" id="GO:0016226">
    <property type="term" value="P:iron-sulfur cluster assembly"/>
    <property type="evidence" value="ECO:0007669"/>
    <property type="project" value="TreeGrafter"/>
</dbReference>
<dbReference type="EMBL" id="RJUL01000001">
    <property type="protein sequence ID" value="ROQ30331.1"/>
    <property type="molecule type" value="Genomic_DNA"/>
</dbReference>